<dbReference type="AlphaFoldDB" id="A0A9P8NU42"/>
<name>A0A9P8NU42_9ASCO</name>
<gene>
    <name evidence="1" type="ORF">OGATHE_006116</name>
</gene>
<proteinExistence type="predicted"/>
<reference evidence="1" key="1">
    <citation type="journal article" date="2021" name="Open Biol.">
        <title>Shared evolutionary footprints suggest mitochondrial oxidative damage underlies multiple complex I losses in fungi.</title>
        <authorList>
            <person name="Schikora-Tamarit M.A."/>
            <person name="Marcet-Houben M."/>
            <person name="Nosek J."/>
            <person name="Gabaldon T."/>
        </authorList>
    </citation>
    <scope>NUCLEOTIDE SEQUENCE</scope>
    <source>
        <strain evidence="1">NCAIM Y.01608</strain>
    </source>
</reference>
<accession>A0A9P8NU42</accession>
<comment type="caution">
    <text evidence="1">The sequence shown here is derived from an EMBL/GenBank/DDBJ whole genome shotgun (WGS) entry which is preliminary data.</text>
</comment>
<organism evidence="1 2">
    <name type="scientific">Ogataea polymorpha</name>
    <dbReference type="NCBI Taxonomy" id="460523"/>
    <lineage>
        <taxon>Eukaryota</taxon>
        <taxon>Fungi</taxon>
        <taxon>Dikarya</taxon>
        <taxon>Ascomycota</taxon>
        <taxon>Saccharomycotina</taxon>
        <taxon>Pichiomycetes</taxon>
        <taxon>Pichiales</taxon>
        <taxon>Pichiaceae</taxon>
        <taxon>Ogataea</taxon>
    </lineage>
</organism>
<keyword evidence="2" id="KW-1185">Reference proteome</keyword>
<sequence>MAFNLSVLKLRITDSATVSMNLFRALSWELESPRFFLGIDLSILDLRIVMFSVIRHKWATPSCNTTAPISALASIEHDLLTKSREMSSQSFL</sequence>
<evidence type="ECO:0000313" key="2">
    <source>
        <dbReference type="Proteomes" id="UP000788993"/>
    </source>
</evidence>
<dbReference type="Proteomes" id="UP000788993">
    <property type="component" value="Unassembled WGS sequence"/>
</dbReference>
<reference evidence="1" key="2">
    <citation type="submission" date="2021-01" db="EMBL/GenBank/DDBJ databases">
        <authorList>
            <person name="Schikora-Tamarit M.A."/>
        </authorList>
    </citation>
    <scope>NUCLEOTIDE SEQUENCE</scope>
    <source>
        <strain evidence="1">NCAIM Y.01608</strain>
    </source>
</reference>
<dbReference type="EMBL" id="JAEUBD010001540">
    <property type="protein sequence ID" value="KAH3659232.1"/>
    <property type="molecule type" value="Genomic_DNA"/>
</dbReference>
<protein>
    <submittedName>
        <fullName evidence="1">Uncharacterized protein</fullName>
    </submittedName>
</protein>
<evidence type="ECO:0000313" key="1">
    <source>
        <dbReference type="EMBL" id="KAH3659232.1"/>
    </source>
</evidence>